<accession>A0ABW5IKH8</accession>
<dbReference type="EMBL" id="JBHULU010000009">
    <property type="protein sequence ID" value="MFD2513522.1"/>
    <property type="molecule type" value="Genomic_DNA"/>
</dbReference>
<sequence length="96" mass="10673">MENKIAMDKEPTIWSISGWIFSLALVVVGILNMALVHFVPGIAYLIISLVYFPPANTYIRKKLGFTIPLIVKLMLGIALFMFTLGVSDLGDMIDKL</sequence>
<keyword evidence="3" id="KW-1185">Reference proteome</keyword>
<protein>
    <submittedName>
        <fullName evidence="2">Uncharacterized protein</fullName>
    </submittedName>
</protein>
<feature type="transmembrane region" description="Helical" evidence="1">
    <location>
        <begin position="65"/>
        <end position="86"/>
    </location>
</feature>
<dbReference type="RefSeq" id="WP_377504266.1">
    <property type="nucleotide sequence ID" value="NZ_JBHULU010000009.1"/>
</dbReference>
<evidence type="ECO:0000313" key="3">
    <source>
        <dbReference type="Proteomes" id="UP001597544"/>
    </source>
</evidence>
<keyword evidence="1" id="KW-0472">Membrane</keyword>
<proteinExistence type="predicted"/>
<feature type="transmembrane region" description="Helical" evidence="1">
    <location>
        <begin position="37"/>
        <end position="53"/>
    </location>
</feature>
<reference evidence="3" key="1">
    <citation type="journal article" date="2019" name="Int. J. Syst. Evol. Microbiol.">
        <title>The Global Catalogue of Microorganisms (GCM) 10K type strain sequencing project: providing services to taxonomists for standard genome sequencing and annotation.</title>
        <authorList>
            <consortium name="The Broad Institute Genomics Platform"/>
            <consortium name="The Broad Institute Genome Sequencing Center for Infectious Disease"/>
            <person name="Wu L."/>
            <person name="Ma J."/>
        </authorList>
    </citation>
    <scope>NUCLEOTIDE SEQUENCE [LARGE SCALE GENOMIC DNA]</scope>
    <source>
        <strain evidence="3">KCTC 42498</strain>
    </source>
</reference>
<comment type="caution">
    <text evidence="2">The sequence shown here is derived from an EMBL/GenBank/DDBJ whole genome shotgun (WGS) entry which is preliminary data.</text>
</comment>
<name>A0ABW5IKH8_9BACT</name>
<keyword evidence="1" id="KW-1133">Transmembrane helix</keyword>
<gene>
    <name evidence="2" type="ORF">ACFSRY_06570</name>
</gene>
<evidence type="ECO:0000256" key="1">
    <source>
        <dbReference type="SAM" id="Phobius"/>
    </source>
</evidence>
<organism evidence="2 3">
    <name type="scientific">Pontibacter locisalis</name>
    <dbReference type="NCBI Taxonomy" id="1719035"/>
    <lineage>
        <taxon>Bacteria</taxon>
        <taxon>Pseudomonadati</taxon>
        <taxon>Bacteroidota</taxon>
        <taxon>Cytophagia</taxon>
        <taxon>Cytophagales</taxon>
        <taxon>Hymenobacteraceae</taxon>
        <taxon>Pontibacter</taxon>
    </lineage>
</organism>
<evidence type="ECO:0000313" key="2">
    <source>
        <dbReference type="EMBL" id="MFD2513522.1"/>
    </source>
</evidence>
<feature type="transmembrane region" description="Helical" evidence="1">
    <location>
        <begin position="12"/>
        <end position="31"/>
    </location>
</feature>
<keyword evidence="1" id="KW-0812">Transmembrane</keyword>
<dbReference type="Proteomes" id="UP001597544">
    <property type="component" value="Unassembled WGS sequence"/>
</dbReference>